<protein>
    <submittedName>
        <fullName evidence="10">Sugar ABC transporter permease</fullName>
    </submittedName>
</protein>
<gene>
    <name evidence="10" type="ORF">FAA97_02790</name>
</gene>
<dbReference type="CDD" id="cd06261">
    <property type="entry name" value="TM_PBP2"/>
    <property type="match status" value="1"/>
</dbReference>
<evidence type="ECO:0000256" key="4">
    <source>
        <dbReference type="ARBA" id="ARBA00022475"/>
    </source>
</evidence>
<feature type="transmembrane region" description="Helical" evidence="8">
    <location>
        <begin position="9"/>
        <end position="29"/>
    </location>
</feature>
<dbReference type="OrthoDB" id="7939379at2"/>
<comment type="similarity">
    <text evidence="2 8">Belongs to the binding-protein-dependent transport system permease family.</text>
</comment>
<keyword evidence="4" id="KW-1003">Cell membrane</keyword>
<evidence type="ECO:0000256" key="7">
    <source>
        <dbReference type="ARBA" id="ARBA00023136"/>
    </source>
</evidence>
<keyword evidence="5 8" id="KW-0812">Transmembrane</keyword>
<feature type="transmembrane region" description="Helical" evidence="8">
    <location>
        <begin position="156"/>
        <end position="178"/>
    </location>
</feature>
<evidence type="ECO:0000313" key="10">
    <source>
        <dbReference type="EMBL" id="THV25148.1"/>
    </source>
</evidence>
<keyword evidence="11" id="KW-1185">Reference proteome</keyword>
<keyword evidence="7 8" id="KW-0472">Membrane</keyword>
<evidence type="ECO:0000256" key="6">
    <source>
        <dbReference type="ARBA" id="ARBA00022989"/>
    </source>
</evidence>
<comment type="caution">
    <text evidence="10">The sequence shown here is derived from an EMBL/GenBank/DDBJ whole genome shotgun (WGS) entry which is preliminary data.</text>
</comment>
<dbReference type="GO" id="GO:0055085">
    <property type="term" value="P:transmembrane transport"/>
    <property type="evidence" value="ECO:0007669"/>
    <property type="project" value="InterPro"/>
</dbReference>
<dbReference type="AlphaFoldDB" id="A0A4S8P4Z9"/>
<dbReference type="Pfam" id="PF00528">
    <property type="entry name" value="BPD_transp_1"/>
    <property type="match status" value="1"/>
</dbReference>
<dbReference type="RefSeq" id="WP_136596996.1">
    <property type="nucleotide sequence ID" value="NZ_STGV01000001.1"/>
</dbReference>
<evidence type="ECO:0000256" key="2">
    <source>
        <dbReference type="ARBA" id="ARBA00009306"/>
    </source>
</evidence>
<feature type="domain" description="ABC transmembrane type-1" evidence="9">
    <location>
        <begin position="69"/>
        <end position="282"/>
    </location>
</feature>
<evidence type="ECO:0000256" key="8">
    <source>
        <dbReference type="RuleBase" id="RU363032"/>
    </source>
</evidence>
<proteinExistence type="inferred from homology"/>
<dbReference type="PANTHER" id="PTHR43227:SF8">
    <property type="entry name" value="DIACETYLCHITOBIOSE UPTAKE SYSTEM PERMEASE PROTEIN DASB"/>
    <property type="match status" value="1"/>
</dbReference>
<dbReference type="Proteomes" id="UP000308828">
    <property type="component" value="Unassembled WGS sequence"/>
</dbReference>
<organism evidence="10 11">
    <name type="scientific">Peteryoungia ipomoeae</name>
    <dbReference type="NCBI Taxonomy" id="1210932"/>
    <lineage>
        <taxon>Bacteria</taxon>
        <taxon>Pseudomonadati</taxon>
        <taxon>Pseudomonadota</taxon>
        <taxon>Alphaproteobacteria</taxon>
        <taxon>Hyphomicrobiales</taxon>
        <taxon>Rhizobiaceae</taxon>
        <taxon>Peteryoungia</taxon>
    </lineage>
</organism>
<sequence length="294" mass="32972">MLRNTRSEAIVALCLIAPFLIIYGLVFIYPTINLFMVSLTDAPLIGDGAYVGLENYARLWGERRFETALWNTAYFVALTVIPGTLVAFAIALGVSRLKGRLQALVLALFFLPYILPVSVVYLIWDWTLNFQFGIAMYLFDLVGLARIPVFKSTTWFMPAVGVITIWWTCGFSVLLFLAGLRAIPAEIYEAAALDNSGRWTTFRKLTWPLMWPVTTLVVTIQLISQLKIFDQVYLFSTGGRPNDNLVLVYYVFQRAFQLDQGGRAAAAAVVLFVIVIVVSVLNFQLSRLSKEGRA</sequence>
<name>A0A4S8P4Z9_9HYPH</name>
<dbReference type="InterPro" id="IPR035906">
    <property type="entry name" value="MetI-like_sf"/>
</dbReference>
<dbReference type="SUPFAM" id="SSF161098">
    <property type="entry name" value="MetI-like"/>
    <property type="match status" value="1"/>
</dbReference>
<accession>A0A4S8P4Z9</accession>
<dbReference type="EMBL" id="STGV01000001">
    <property type="protein sequence ID" value="THV25148.1"/>
    <property type="molecule type" value="Genomic_DNA"/>
</dbReference>
<keyword evidence="6 8" id="KW-1133">Transmembrane helix</keyword>
<feature type="transmembrane region" description="Helical" evidence="8">
    <location>
        <begin position="101"/>
        <end position="124"/>
    </location>
</feature>
<evidence type="ECO:0000256" key="3">
    <source>
        <dbReference type="ARBA" id="ARBA00022448"/>
    </source>
</evidence>
<dbReference type="InterPro" id="IPR000515">
    <property type="entry name" value="MetI-like"/>
</dbReference>
<feature type="transmembrane region" description="Helical" evidence="8">
    <location>
        <begin position="73"/>
        <end position="94"/>
    </location>
</feature>
<evidence type="ECO:0000256" key="5">
    <source>
        <dbReference type="ARBA" id="ARBA00022692"/>
    </source>
</evidence>
<dbReference type="GO" id="GO:0005886">
    <property type="term" value="C:plasma membrane"/>
    <property type="evidence" value="ECO:0007669"/>
    <property type="project" value="UniProtKB-SubCell"/>
</dbReference>
<dbReference type="Gene3D" id="1.10.3720.10">
    <property type="entry name" value="MetI-like"/>
    <property type="match status" value="1"/>
</dbReference>
<feature type="transmembrane region" description="Helical" evidence="8">
    <location>
        <begin position="264"/>
        <end position="283"/>
    </location>
</feature>
<feature type="transmembrane region" description="Helical" evidence="8">
    <location>
        <begin position="205"/>
        <end position="223"/>
    </location>
</feature>
<reference evidence="10 11" key="1">
    <citation type="submission" date="2019-04" db="EMBL/GenBank/DDBJ databases">
        <title>Genome sequence of strain shin9-1.</title>
        <authorList>
            <person name="Gao J."/>
            <person name="Sun J."/>
        </authorList>
    </citation>
    <scope>NUCLEOTIDE SEQUENCE [LARGE SCALE GENOMIC DNA]</scope>
    <source>
        <strain evidence="11">shin9-1</strain>
    </source>
</reference>
<dbReference type="InterPro" id="IPR050809">
    <property type="entry name" value="UgpAE/MalFG_permease"/>
</dbReference>
<evidence type="ECO:0000256" key="1">
    <source>
        <dbReference type="ARBA" id="ARBA00004651"/>
    </source>
</evidence>
<comment type="subcellular location">
    <subcellularLocation>
        <location evidence="1 8">Cell membrane</location>
        <topology evidence="1 8">Multi-pass membrane protein</topology>
    </subcellularLocation>
</comment>
<dbReference type="PANTHER" id="PTHR43227">
    <property type="entry name" value="BLL4140 PROTEIN"/>
    <property type="match status" value="1"/>
</dbReference>
<evidence type="ECO:0000313" key="11">
    <source>
        <dbReference type="Proteomes" id="UP000308828"/>
    </source>
</evidence>
<dbReference type="PROSITE" id="PS50928">
    <property type="entry name" value="ABC_TM1"/>
    <property type="match status" value="1"/>
</dbReference>
<keyword evidence="3 8" id="KW-0813">Transport</keyword>
<evidence type="ECO:0000259" key="9">
    <source>
        <dbReference type="PROSITE" id="PS50928"/>
    </source>
</evidence>